<dbReference type="InterPro" id="IPR008135">
    <property type="entry name" value="Competence-induced_CinA"/>
</dbReference>
<dbReference type="Pfam" id="PF02464">
    <property type="entry name" value="CinA"/>
    <property type="match status" value="1"/>
</dbReference>
<name>A0A239I1L5_EKHLU</name>
<dbReference type="CDD" id="cd00885">
    <property type="entry name" value="cinA"/>
    <property type="match status" value="1"/>
</dbReference>
<evidence type="ECO:0000313" key="3">
    <source>
        <dbReference type="EMBL" id="SNS86254.1"/>
    </source>
</evidence>
<dbReference type="InterPro" id="IPR036425">
    <property type="entry name" value="MoaB/Mog-like_dom_sf"/>
</dbReference>
<dbReference type="Gene3D" id="3.40.980.10">
    <property type="entry name" value="MoaB/Mog-like domain"/>
    <property type="match status" value="1"/>
</dbReference>
<dbReference type="SUPFAM" id="SSF142433">
    <property type="entry name" value="CinA-like"/>
    <property type="match status" value="1"/>
</dbReference>
<gene>
    <name evidence="3" type="ORF">SAMN05421640_1570</name>
</gene>
<dbReference type="InterPro" id="IPR050101">
    <property type="entry name" value="CinA"/>
</dbReference>
<dbReference type="PANTHER" id="PTHR13939">
    <property type="entry name" value="NICOTINAMIDE-NUCLEOTIDE AMIDOHYDROLASE PNCC"/>
    <property type="match status" value="1"/>
</dbReference>
<dbReference type="InterPro" id="IPR036653">
    <property type="entry name" value="CinA-like_C"/>
</dbReference>
<feature type="domain" description="MoaB/Mog" evidence="2">
    <location>
        <begin position="6"/>
        <end position="172"/>
    </location>
</feature>
<dbReference type="InterPro" id="IPR008136">
    <property type="entry name" value="CinA_C"/>
</dbReference>
<dbReference type="SMART" id="SM00852">
    <property type="entry name" value="MoCF_biosynth"/>
    <property type="match status" value="1"/>
</dbReference>
<dbReference type="InterPro" id="IPR041424">
    <property type="entry name" value="CinA_KH"/>
</dbReference>
<proteinExistence type="inferred from homology"/>
<organism evidence="3 4">
    <name type="scientific">Ekhidna lutea</name>
    <dbReference type="NCBI Taxonomy" id="447679"/>
    <lineage>
        <taxon>Bacteria</taxon>
        <taxon>Pseudomonadati</taxon>
        <taxon>Bacteroidota</taxon>
        <taxon>Cytophagia</taxon>
        <taxon>Cytophagales</taxon>
        <taxon>Reichenbachiellaceae</taxon>
        <taxon>Ekhidna</taxon>
    </lineage>
</organism>
<evidence type="ECO:0000313" key="4">
    <source>
        <dbReference type="Proteomes" id="UP000198393"/>
    </source>
</evidence>
<dbReference type="Proteomes" id="UP000198393">
    <property type="component" value="Unassembled WGS sequence"/>
</dbReference>
<dbReference type="Gene3D" id="3.30.70.2860">
    <property type="match status" value="1"/>
</dbReference>
<sequence length="414" mass="45858">MPAKAILISIGDEILYGQTLDTNAHWISGELDSLGIRVTKRITIGDTREEILSNLEEAENDADIILITGGLGPTSDDLTKPCLVEYFDTHLVRNEEMLNNVKRLFAKIGREISEVNERQSDLPANCTPILNMMGTAPGMWFERNGKVIVSMPGVPYEMKRIMKDTVLPKLASLFIQDAIYHRMIRTIGIGESMLAETIKDWEKALPPHIKLAYLPTMGSVKLRLTTSGESEATKKEVQEQIDKVLPLIEKYVYGFDDEEIEEAIGRLLSDRNYKLAIAESCTGGFLSHKITSVPGSSQWFNGAFVPYSNELKNEKLKVDGEIIRNHGAVSEPVVLALAKNVREEFKADVGVSISGIAGPGGGTEEKPVGTVWIGYSDKKKTVAKKFQFVRDRSINIAYSAVAALNMIRINLDKD</sequence>
<dbReference type="NCBIfam" id="TIGR00199">
    <property type="entry name" value="PncC_domain"/>
    <property type="match status" value="1"/>
</dbReference>
<evidence type="ECO:0000256" key="1">
    <source>
        <dbReference type="HAMAP-Rule" id="MF_00226"/>
    </source>
</evidence>
<reference evidence="3 4" key="1">
    <citation type="submission" date="2017-06" db="EMBL/GenBank/DDBJ databases">
        <authorList>
            <person name="Kim H.J."/>
            <person name="Triplett B.A."/>
        </authorList>
    </citation>
    <scope>NUCLEOTIDE SEQUENCE [LARGE SCALE GENOMIC DNA]</scope>
    <source>
        <strain evidence="3 4">DSM 19307</strain>
    </source>
</reference>
<dbReference type="NCBIfam" id="TIGR00200">
    <property type="entry name" value="cinA_nterm"/>
    <property type="match status" value="1"/>
</dbReference>
<dbReference type="RefSeq" id="WP_089356290.1">
    <property type="nucleotide sequence ID" value="NZ_FZPD01000002.1"/>
</dbReference>
<dbReference type="AlphaFoldDB" id="A0A239I1L5"/>
<dbReference type="Gene3D" id="3.90.950.20">
    <property type="entry name" value="CinA-like"/>
    <property type="match status" value="1"/>
</dbReference>
<keyword evidence="4" id="KW-1185">Reference proteome</keyword>
<dbReference type="HAMAP" id="MF_00226_B">
    <property type="entry name" value="CinA_B"/>
    <property type="match status" value="1"/>
</dbReference>
<dbReference type="Pfam" id="PF00994">
    <property type="entry name" value="MoCF_biosynth"/>
    <property type="match status" value="1"/>
</dbReference>
<protein>
    <recommendedName>
        <fullName evidence="1">CinA-like protein</fullName>
    </recommendedName>
</protein>
<dbReference type="Pfam" id="PF18146">
    <property type="entry name" value="CinA_KH"/>
    <property type="match status" value="1"/>
</dbReference>
<dbReference type="NCBIfam" id="NF001813">
    <property type="entry name" value="PRK00549.1"/>
    <property type="match status" value="1"/>
</dbReference>
<comment type="similarity">
    <text evidence="1">Belongs to the CinA family.</text>
</comment>
<dbReference type="EMBL" id="FZPD01000002">
    <property type="protein sequence ID" value="SNS86254.1"/>
    <property type="molecule type" value="Genomic_DNA"/>
</dbReference>
<dbReference type="PANTHER" id="PTHR13939:SF0">
    <property type="entry name" value="NMN AMIDOHYDROLASE-LIKE PROTEIN YFAY"/>
    <property type="match status" value="1"/>
</dbReference>
<dbReference type="OrthoDB" id="9801454at2"/>
<dbReference type="InterPro" id="IPR001453">
    <property type="entry name" value="MoaB/Mog_dom"/>
</dbReference>
<dbReference type="PIRSF" id="PIRSF006728">
    <property type="entry name" value="CinA"/>
    <property type="match status" value="1"/>
</dbReference>
<accession>A0A239I1L5</accession>
<evidence type="ECO:0000259" key="2">
    <source>
        <dbReference type="SMART" id="SM00852"/>
    </source>
</evidence>
<dbReference type="SUPFAM" id="SSF53218">
    <property type="entry name" value="Molybdenum cofactor biosynthesis proteins"/>
    <property type="match status" value="1"/>
</dbReference>
<dbReference type="NCBIfam" id="TIGR00177">
    <property type="entry name" value="molyb_syn"/>
    <property type="match status" value="1"/>
</dbReference>